<dbReference type="RefSeq" id="WP_097278604.1">
    <property type="nucleotide sequence ID" value="NZ_OCNJ01000003.1"/>
</dbReference>
<evidence type="ECO:0000256" key="1">
    <source>
        <dbReference type="ARBA" id="ARBA00022630"/>
    </source>
</evidence>
<dbReference type="OrthoDB" id="9814706at2"/>
<dbReference type="GO" id="GO:0016491">
    <property type="term" value="F:oxidoreductase activity"/>
    <property type="evidence" value="ECO:0007669"/>
    <property type="project" value="UniProtKB-KW"/>
</dbReference>
<dbReference type="SUPFAM" id="SSF56176">
    <property type="entry name" value="FAD-binding/transporter-associated domain-like"/>
    <property type="match status" value="1"/>
</dbReference>
<gene>
    <name evidence="5" type="ORF">SAMN05421508_103227</name>
</gene>
<organism evidence="5 6">
    <name type="scientific">Caenispirillum bisanense</name>
    <dbReference type="NCBI Taxonomy" id="414052"/>
    <lineage>
        <taxon>Bacteria</taxon>
        <taxon>Pseudomonadati</taxon>
        <taxon>Pseudomonadota</taxon>
        <taxon>Alphaproteobacteria</taxon>
        <taxon>Rhodospirillales</taxon>
        <taxon>Novispirillaceae</taxon>
        <taxon>Caenispirillum</taxon>
    </lineage>
</organism>
<evidence type="ECO:0000256" key="3">
    <source>
        <dbReference type="ARBA" id="ARBA00023002"/>
    </source>
</evidence>
<dbReference type="PROSITE" id="PS51387">
    <property type="entry name" value="FAD_PCMH"/>
    <property type="match status" value="1"/>
</dbReference>
<dbReference type="PANTHER" id="PTHR42659">
    <property type="entry name" value="XANTHINE DEHYDROGENASE SUBUNIT C-RELATED"/>
    <property type="match status" value="1"/>
</dbReference>
<dbReference type="PANTHER" id="PTHR42659:SF2">
    <property type="entry name" value="XANTHINE DEHYDROGENASE SUBUNIT C-RELATED"/>
    <property type="match status" value="1"/>
</dbReference>
<dbReference type="AlphaFoldDB" id="A0A286GF38"/>
<dbReference type="EMBL" id="OCNJ01000003">
    <property type="protein sequence ID" value="SOD93846.1"/>
    <property type="molecule type" value="Genomic_DNA"/>
</dbReference>
<dbReference type="InterPro" id="IPR016166">
    <property type="entry name" value="FAD-bd_PCMH"/>
</dbReference>
<reference evidence="5 6" key="1">
    <citation type="submission" date="2017-09" db="EMBL/GenBank/DDBJ databases">
        <authorList>
            <person name="Ehlers B."/>
            <person name="Leendertz F.H."/>
        </authorList>
    </citation>
    <scope>NUCLEOTIDE SEQUENCE [LARGE SCALE GENOMIC DNA]</scope>
    <source>
        <strain evidence="5 6">USBA 140</strain>
    </source>
</reference>
<sequence>MPKYLRVHSVDQALECLSDGPWRIIAGGTDVYPALGEGPMRDDILDISGLRDLRGIRRDGDAWRIGALTTWTDVLRADLPAWFDGLKLAAREVGSVQIQNAGTVAGNVCNASPAADGTAALMALDAAVEVSGPAGLRVQPLGDFVTGVRRTTLAPGELVTAVIVPDGGEAGVSDFLKLGARHYLVISIAMVSVVLRLSGGSIARAGVAVGSCSPVARRLPDLEARLAGRAPEGLAALVEDGDAAVLSPIDDVRASAAYRREAALTLVRRALTRCEEALR</sequence>
<dbReference type="GO" id="GO:0071949">
    <property type="term" value="F:FAD binding"/>
    <property type="evidence" value="ECO:0007669"/>
    <property type="project" value="InterPro"/>
</dbReference>
<dbReference type="SUPFAM" id="SSF55447">
    <property type="entry name" value="CO dehydrogenase flavoprotein C-terminal domain-like"/>
    <property type="match status" value="1"/>
</dbReference>
<dbReference type="Pfam" id="PF00941">
    <property type="entry name" value="FAD_binding_5"/>
    <property type="match status" value="1"/>
</dbReference>
<protein>
    <submittedName>
        <fullName evidence="5">CO or xanthine dehydrogenase, FAD-binding subunit</fullName>
    </submittedName>
</protein>
<dbReference type="InterPro" id="IPR005107">
    <property type="entry name" value="CO_DH_flav_C"/>
</dbReference>
<evidence type="ECO:0000259" key="4">
    <source>
        <dbReference type="PROSITE" id="PS51387"/>
    </source>
</evidence>
<keyword evidence="1" id="KW-0285">Flavoprotein</keyword>
<feature type="domain" description="FAD-binding PCMH-type" evidence="4">
    <location>
        <begin position="1"/>
        <end position="169"/>
    </location>
</feature>
<dbReference type="InterPro" id="IPR016167">
    <property type="entry name" value="FAD-bd_PCMH_sub1"/>
</dbReference>
<keyword evidence="3" id="KW-0560">Oxidoreductase</keyword>
<dbReference type="InterPro" id="IPR036683">
    <property type="entry name" value="CO_DH_flav_C_dom_sf"/>
</dbReference>
<dbReference type="Gene3D" id="3.30.43.10">
    <property type="entry name" value="Uridine Diphospho-n-acetylenolpyruvylglucosamine Reductase, domain 2"/>
    <property type="match status" value="1"/>
</dbReference>
<keyword evidence="6" id="KW-1185">Reference proteome</keyword>
<name>A0A286GF38_9PROT</name>
<accession>A0A286GF38</accession>
<keyword evidence="2" id="KW-0274">FAD</keyword>
<evidence type="ECO:0000313" key="6">
    <source>
        <dbReference type="Proteomes" id="UP000219621"/>
    </source>
</evidence>
<dbReference type="Pfam" id="PF03450">
    <property type="entry name" value="CO_deh_flav_C"/>
    <property type="match status" value="1"/>
</dbReference>
<evidence type="ECO:0000313" key="5">
    <source>
        <dbReference type="EMBL" id="SOD93846.1"/>
    </source>
</evidence>
<dbReference type="InterPro" id="IPR036318">
    <property type="entry name" value="FAD-bd_PCMH-like_sf"/>
</dbReference>
<dbReference type="InterPro" id="IPR016169">
    <property type="entry name" value="FAD-bd_PCMH_sub2"/>
</dbReference>
<proteinExistence type="predicted"/>
<dbReference type="SMART" id="SM01092">
    <property type="entry name" value="CO_deh_flav_C"/>
    <property type="match status" value="1"/>
</dbReference>
<evidence type="ECO:0000256" key="2">
    <source>
        <dbReference type="ARBA" id="ARBA00022827"/>
    </source>
</evidence>
<dbReference type="Gene3D" id="3.30.390.50">
    <property type="entry name" value="CO dehydrogenase flavoprotein, C-terminal domain"/>
    <property type="match status" value="1"/>
</dbReference>
<dbReference type="InterPro" id="IPR051312">
    <property type="entry name" value="Diverse_Substr_Oxidored"/>
</dbReference>
<dbReference type="Gene3D" id="3.30.465.10">
    <property type="match status" value="1"/>
</dbReference>
<dbReference type="Proteomes" id="UP000219621">
    <property type="component" value="Unassembled WGS sequence"/>
</dbReference>
<dbReference type="InterPro" id="IPR002346">
    <property type="entry name" value="Mopterin_DH_FAD-bd"/>
</dbReference>